<dbReference type="Proteomes" id="UP001234178">
    <property type="component" value="Unassembled WGS sequence"/>
</dbReference>
<keyword evidence="3" id="KW-1185">Reference proteome</keyword>
<proteinExistence type="predicted"/>
<organism evidence="2 3">
    <name type="scientific">Daphnia magna</name>
    <dbReference type="NCBI Taxonomy" id="35525"/>
    <lineage>
        <taxon>Eukaryota</taxon>
        <taxon>Metazoa</taxon>
        <taxon>Ecdysozoa</taxon>
        <taxon>Arthropoda</taxon>
        <taxon>Crustacea</taxon>
        <taxon>Branchiopoda</taxon>
        <taxon>Diplostraca</taxon>
        <taxon>Cladocera</taxon>
        <taxon>Anomopoda</taxon>
        <taxon>Daphniidae</taxon>
        <taxon>Daphnia</taxon>
    </lineage>
</organism>
<feature type="region of interest" description="Disordered" evidence="1">
    <location>
        <begin position="1"/>
        <end position="36"/>
    </location>
</feature>
<protein>
    <submittedName>
        <fullName evidence="2">Uncharacterized protein</fullName>
    </submittedName>
</protein>
<gene>
    <name evidence="2" type="ORF">OUZ56_015481</name>
</gene>
<evidence type="ECO:0000256" key="1">
    <source>
        <dbReference type="SAM" id="MobiDB-lite"/>
    </source>
</evidence>
<evidence type="ECO:0000313" key="2">
    <source>
        <dbReference type="EMBL" id="KAK4026485.1"/>
    </source>
</evidence>
<accession>A0ABR0AN58</accession>
<dbReference type="EMBL" id="JAOYFB010000038">
    <property type="protein sequence ID" value="KAK4026485.1"/>
    <property type="molecule type" value="Genomic_DNA"/>
</dbReference>
<evidence type="ECO:0000313" key="3">
    <source>
        <dbReference type="Proteomes" id="UP001234178"/>
    </source>
</evidence>
<name>A0ABR0AN58_9CRUS</name>
<reference evidence="2 3" key="1">
    <citation type="journal article" date="2023" name="Nucleic Acids Res.">
        <title>The hologenome of Daphnia magna reveals possible DNA methylation and microbiome-mediated evolution of the host genome.</title>
        <authorList>
            <person name="Chaturvedi A."/>
            <person name="Li X."/>
            <person name="Dhandapani V."/>
            <person name="Marshall H."/>
            <person name="Kissane S."/>
            <person name="Cuenca-Cambronero M."/>
            <person name="Asole G."/>
            <person name="Calvet F."/>
            <person name="Ruiz-Romero M."/>
            <person name="Marangio P."/>
            <person name="Guigo R."/>
            <person name="Rago D."/>
            <person name="Mirbahai L."/>
            <person name="Eastwood N."/>
            <person name="Colbourne J.K."/>
            <person name="Zhou J."/>
            <person name="Mallon E."/>
            <person name="Orsini L."/>
        </authorList>
    </citation>
    <scope>NUCLEOTIDE SEQUENCE [LARGE SCALE GENOMIC DNA]</scope>
    <source>
        <strain evidence="2">LRV0_1</strain>
    </source>
</reference>
<sequence length="62" mass="6842">MEESGSHLAPSVKINKQKESGKKKRRSDTYHLSRCPSSSCRAATCEMIGLVIVTERCQIAFG</sequence>
<comment type="caution">
    <text evidence="2">The sequence shown here is derived from an EMBL/GenBank/DDBJ whole genome shotgun (WGS) entry which is preliminary data.</text>
</comment>